<evidence type="ECO:0000256" key="1">
    <source>
        <dbReference type="ARBA" id="ARBA00023125"/>
    </source>
</evidence>
<dbReference type="InterPro" id="IPR050109">
    <property type="entry name" value="HTH-type_TetR-like_transc_reg"/>
</dbReference>
<dbReference type="SUPFAM" id="SSF46689">
    <property type="entry name" value="Homeodomain-like"/>
    <property type="match status" value="1"/>
</dbReference>
<evidence type="ECO:0000256" key="2">
    <source>
        <dbReference type="PROSITE-ProRule" id="PRU00335"/>
    </source>
</evidence>
<dbReference type="GO" id="GO:0006355">
    <property type="term" value="P:regulation of DNA-templated transcription"/>
    <property type="evidence" value="ECO:0007669"/>
    <property type="project" value="UniProtKB-ARBA"/>
</dbReference>
<evidence type="ECO:0000313" key="5">
    <source>
        <dbReference type="Proteomes" id="UP000053326"/>
    </source>
</evidence>
<sequence length="203" mass="22885">MAGPLKKRLPIFEAAVAVFSEKGFAEATIEEIAQRAGIAKSTIYYNYRSKKALFLSLLEEGIERLENIVRREIARKKDIIGQLEALISAQLSFLEDHKEYCKLLLSEVWGLGKRWEKQVERLRSDYINIIKDLLRKGQAEGIVRKNLEIDTAATAVFGAVTVAALNAFVFETDYCYETVLQTLKNLLFTGLQELPRTTAAPGK</sequence>
<dbReference type="InterPro" id="IPR036271">
    <property type="entry name" value="Tet_transcr_reg_TetR-rel_C_sf"/>
</dbReference>
<dbReference type="InterPro" id="IPR041490">
    <property type="entry name" value="KstR2_TetR_C"/>
</dbReference>
<proteinExistence type="predicted"/>
<dbReference type="PATRIC" id="fig|85874.4.peg.675"/>
<dbReference type="Gene3D" id="1.10.357.10">
    <property type="entry name" value="Tetracycline Repressor, domain 2"/>
    <property type="match status" value="1"/>
</dbReference>
<protein>
    <submittedName>
        <fullName evidence="4">Transcriptional regulator, TetR family</fullName>
    </submittedName>
</protein>
<dbReference type="AlphaFoldDB" id="A0A101FFG9"/>
<dbReference type="Pfam" id="PF00440">
    <property type="entry name" value="TetR_N"/>
    <property type="match status" value="1"/>
</dbReference>
<comment type="caution">
    <text evidence="4">The sequence shown here is derived from an EMBL/GenBank/DDBJ whole genome shotgun (WGS) entry which is preliminary data.</text>
</comment>
<dbReference type="Pfam" id="PF17932">
    <property type="entry name" value="TetR_C_24"/>
    <property type="match status" value="1"/>
</dbReference>
<dbReference type="PRINTS" id="PR00455">
    <property type="entry name" value="HTHTETR"/>
</dbReference>
<reference evidence="5" key="1">
    <citation type="journal article" date="2015" name="MBio">
        <title>Genome-Resolved Metagenomic Analysis Reveals Roles for Candidate Phyla and Other Microbial Community Members in Biogeochemical Transformations in Oil Reservoirs.</title>
        <authorList>
            <person name="Hu P."/>
            <person name="Tom L."/>
            <person name="Singh A."/>
            <person name="Thomas B.C."/>
            <person name="Baker B.J."/>
            <person name="Piceno Y.M."/>
            <person name="Andersen G.L."/>
            <person name="Banfield J.F."/>
        </authorList>
    </citation>
    <scope>NUCLEOTIDE SEQUENCE [LARGE SCALE GENOMIC DNA]</scope>
</reference>
<dbReference type="SUPFAM" id="SSF48498">
    <property type="entry name" value="Tetracyclin repressor-like, C-terminal domain"/>
    <property type="match status" value="1"/>
</dbReference>
<gene>
    <name evidence="4" type="ORF">XD66_1228</name>
</gene>
<dbReference type="PROSITE" id="PS50977">
    <property type="entry name" value="HTH_TETR_2"/>
    <property type="match status" value="1"/>
</dbReference>
<dbReference type="Gene3D" id="1.10.10.60">
    <property type="entry name" value="Homeodomain-like"/>
    <property type="match status" value="1"/>
</dbReference>
<dbReference type="Proteomes" id="UP000053326">
    <property type="component" value="Unassembled WGS sequence"/>
</dbReference>
<feature type="DNA-binding region" description="H-T-H motif" evidence="2">
    <location>
        <begin position="28"/>
        <end position="47"/>
    </location>
</feature>
<feature type="domain" description="HTH tetR-type" evidence="3">
    <location>
        <begin position="5"/>
        <end position="65"/>
    </location>
</feature>
<dbReference type="InterPro" id="IPR001647">
    <property type="entry name" value="HTH_TetR"/>
</dbReference>
<keyword evidence="1 2" id="KW-0238">DNA-binding</keyword>
<evidence type="ECO:0000313" key="4">
    <source>
        <dbReference type="EMBL" id="KUK36064.1"/>
    </source>
</evidence>
<dbReference type="GO" id="GO:0003677">
    <property type="term" value="F:DNA binding"/>
    <property type="evidence" value="ECO:0007669"/>
    <property type="project" value="UniProtKB-UniRule"/>
</dbReference>
<accession>A0A101FFG9</accession>
<organism evidence="4 5">
    <name type="scientific">Thermacetogenium phaeum</name>
    <dbReference type="NCBI Taxonomy" id="85874"/>
    <lineage>
        <taxon>Bacteria</taxon>
        <taxon>Bacillati</taxon>
        <taxon>Bacillota</taxon>
        <taxon>Clostridia</taxon>
        <taxon>Thermoanaerobacterales</taxon>
        <taxon>Thermoanaerobacteraceae</taxon>
        <taxon>Thermacetogenium</taxon>
    </lineage>
</organism>
<evidence type="ECO:0000259" key="3">
    <source>
        <dbReference type="PROSITE" id="PS50977"/>
    </source>
</evidence>
<dbReference type="PANTHER" id="PTHR30328:SF54">
    <property type="entry name" value="HTH-TYPE TRANSCRIPTIONAL REPRESSOR SCO4008"/>
    <property type="match status" value="1"/>
</dbReference>
<dbReference type="PANTHER" id="PTHR30328">
    <property type="entry name" value="TRANSCRIPTIONAL REPRESSOR"/>
    <property type="match status" value="1"/>
</dbReference>
<name>A0A101FFG9_9THEO</name>
<dbReference type="EMBL" id="LGFO01000173">
    <property type="protein sequence ID" value="KUK36064.1"/>
    <property type="molecule type" value="Genomic_DNA"/>
</dbReference>
<dbReference type="InterPro" id="IPR009057">
    <property type="entry name" value="Homeodomain-like_sf"/>
</dbReference>